<dbReference type="Proteomes" id="UP001279734">
    <property type="component" value="Unassembled WGS sequence"/>
</dbReference>
<dbReference type="Pfam" id="PF12874">
    <property type="entry name" value="zf-met"/>
    <property type="match status" value="1"/>
</dbReference>
<evidence type="ECO:0000256" key="1">
    <source>
        <dbReference type="SAM" id="MobiDB-lite"/>
    </source>
</evidence>
<sequence>MAGRDLACLKPSVSSLREQLARKTLRNVRLQGHTYVDLREDGKRYIFFCTLCLARCYSDAALFDHLRGNLHKERYATAKVTLIGPNPWPFNDGILFFHNSNDPYKDEPASGISRMRLLGAQENINDLAVVVHGNGSTTTGNGHGSKNIRFEGDCGSDDENMGRCESNYDMVIPGVISKEEVSDLKLRLMGYGRISVRFCESEASADVKKIWCEWLKRDDRVDNMLPISDFAIVTFVYDYDLGKQGLFEDIRSLLPPVEYSDNVEGCLKRKRKSFSDPEDISESESNQCDSSGEDSQASSTATSRMLLDRYDDQLLHSRIIASKKLRRELRRQQSLASERMCDICQHKMLPGKDVATLVNMKTGKLACSSRNVHGAFHVCHTSCLIHWILLCEFEILTNPPVSPSQMRRRSKREVKTKGNGLGKEPDAGKIRIKRNQKKKGSAKGTLCEQICSVFCPDCQGTGINVKGDDLENPAVPLSKMFKYKIKASDARRAWMKCPEQLQNCSTGLAFPSQASDDVQEKVSPMKLLHFYRAEEDICLQSS</sequence>
<evidence type="ECO:0000313" key="3">
    <source>
        <dbReference type="EMBL" id="GMG98581.1"/>
    </source>
</evidence>
<name>A0AAD3P6L3_NEPGR</name>
<evidence type="ECO:0000259" key="2">
    <source>
        <dbReference type="PROSITE" id="PS00028"/>
    </source>
</evidence>
<feature type="compositionally biased region" description="Polar residues" evidence="1">
    <location>
        <begin position="283"/>
        <end position="297"/>
    </location>
</feature>
<feature type="domain" description="C2H2-type" evidence="2">
    <location>
        <begin position="49"/>
        <end position="71"/>
    </location>
</feature>
<reference evidence="3" key="1">
    <citation type="submission" date="2023-05" db="EMBL/GenBank/DDBJ databases">
        <title>Nepenthes gracilis genome sequencing.</title>
        <authorList>
            <person name="Fukushima K."/>
        </authorList>
    </citation>
    <scope>NUCLEOTIDE SEQUENCE</scope>
    <source>
        <strain evidence="3">SING2019-196</strain>
    </source>
</reference>
<dbReference type="PANTHER" id="PTHR35497:SF1">
    <property type="entry name" value="ACYL-UDP-N-ACETYLGLUCOSAMINE O-ACYLTRANSFERASE"/>
    <property type="match status" value="1"/>
</dbReference>
<dbReference type="InterPro" id="IPR013087">
    <property type="entry name" value="Znf_C2H2_type"/>
</dbReference>
<comment type="caution">
    <text evidence="3">The sequence shown here is derived from an EMBL/GenBank/DDBJ whole genome shotgun (WGS) entry which is preliminary data.</text>
</comment>
<proteinExistence type="predicted"/>
<keyword evidence="4" id="KW-1185">Reference proteome</keyword>
<evidence type="ECO:0000313" key="4">
    <source>
        <dbReference type="Proteomes" id="UP001279734"/>
    </source>
</evidence>
<protein>
    <recommendedName>
        <fullName evidence="2">C2H2-type domain-containing protein</fullName>
    </recommendedName>
</protein>
<dbReference type="PROSITE" id="PS00028">
    <property type="entry name" value="ZINC_FINGER_C2H2_1"/>
    <property type="match status" value="1"/>
</dbReference>
<feature type="region of interest" description="Disordered" evidence="1">
    <location>
        <begin position="275"/>
        <end position="297"/>
    </location>
</feature>
<gene>
    <name evidence="3" type="ORF">Nepgr_000421</name>
</gene>
<dbReference type="EMBL" id="BSYO01000001">
    <property type="protein sequence ID" value="GMG98581.1"/>
    <property type="molecule type" value="Genomic_DNA"/>
</dbReference>
<accession>A0AAD3P6L3</accession>
<organism evidence="3 4">
    <name type="scientific">Nepenthes gracilis</name>
    <name type="common">Slender pitcher plant</name>
    <dbReference type="NCBI Taxonomy" id="150966"/>
    <lineage>
        <taxon>Eukaryota</taxon>
        <taxon>Viridiplantae</taxon>
        <taxon>Streptophyta</taxon>
        <taxon>Embryophyta</taxon>
        <taxon>Tracheophyta</taxon>
        <taxon>Spermatophyta</taxon>
        <taxon>Magnoliopsida</taxon>
        <taxon>eudicotyledons</taxon>
        <taxon>Gunneridae</taxon>
        <taxon>Pentapetalae</taxon>
        <taxon>Caryophyllales</taxon>
        <taxon>Nepenthaceae</taxon>
        <taxon>Nepenthes</taxon>
    </lineage>
</organism>
<dbReference type="AlphaFoldDB" id="A0AAD3P6L3"/>
<dbReference type="PANTHER" id="PTHR35497">
    <property type="entry name" value="ACYL-UDP-N-ACETYLGLUCOSAMINE O-ACYLTRANSFERASE"/>
    <property type="match status" value="1"/>
</dbReference>
<feature type="region of interest" description="Disordered" evidence="1">
    <location>
        <begin position="402"/>
        <end position="427"/>
    </location>
</feature>